<name>A0A916ZE49_9HYPH</name>
<organism evidence="2 3">
    <name type="scientific">Aureimonas endophytica</name>
    <dbReference type="NCBI Taxonomy" id="2027858"/>
    <lineage>
        <taxon>Bacteria</taxon>
        <taxon>Pseudomonadati</taxon>
        <taxon>Pseudomonadota</taxon>
        <taxon>Alphaproteobacteria</taxon>
        <taxon>Hyphomicrobiales</taxon>
        <taxon>Aurantimonadaceae</taxon>
        <taxon>Aureimonas</taxon>
    </lineage>
</organism>
<evidence type="ECO:0000256" key="1">
    <source>
        <dbReference type="SAM" id="MobiDB-lite"/>
    </source>
</evidence>
<protein>
    <submittedName>
        <fullName evidence="2">Uncharacterized protein</fullName>
    </submittedName>
</protein>
<reference evidence="2" key="2">
    <citation type="submission" date="2020-09" db="EMBL/GenBank/DDBJ databases">
        <authorList>
            <person name="Sun Q."/>
            <person name="Zhou Y."/>
        </authorList>
    </citation>
    <scope>NUCLEOTIDE SEQUENCE</scope>
    <source>
        <strain evidence="2">CGMCC 1.15367</strain>
    </source>
</reference>
<gene>
    <name evidence="2" type="ORF">GCM10011390_07660</name>
</gene>
<keyword evidence="3" id="KW-1185">Reference proteome</keyword>
<dbReference type="AlphaFoldDB" id="A0A916ZE49"/>
<proteinExistence type="predicted"/>
<reference evidence="2" key="1">
    <citation type="journal article" date="2014" name="Int. J. Syst. Evol. Microbiol.">
        <title>Complete genome sequence of Corynebacterium casei LMG S-19264T (=DSM 44701T), isolated from a smear-ripened cheese.</title>
        <authorList>
            <consortium name="US DOE Joint Genome Institute (JGI-PGF)"/>
            <person name="Walter F."/>
            <person name="Albersmeier A."/>
            <person name="Kalinowski J."/>
            <person name="Ruckert C."/>
        </authorList>
    </citation>
    <scope>NUCLEOTIDE SEQUENCE</scope>
    <source>
        <strain evidence="2">CGMCC 1.15367</strain>
    </source>
</reference>
<dbReference type="EMBL" id="BMIQ01000001">
    <property type="protein sequence ID" value="GGD91368.1"/>
    <property type="molecule type" value="Genomic_DNA"/>
</dbReference>
<evidence type="ECO:0000313" key="3">
    <source>
        <dbReference type="Proteomes" id="UP000644699"/>
    </source>
</evidence>
<comment type="caution">
    <text evidence="2">The sequence shown here is derived from an EMBL/GenBank/DDBJ whole genome shotgun (WGS) entry which is preliminary data.</text>
</comment>
<sequence>MRAAIGEEAADDREDLALEERPDQDDDGTEPADEIEDFVHERSERRLESGGATSALALLCRNVAGFCNL</sequence>
<feature type="region of interest" description="Disordered" evidence="1">
    <location>
        <begin position="1"/>
        <end position="34"/>
    </location>
</feature>
<evidence type="ECO:0000313" key="2">
    <source>
        <dbReference type="EMBL" id="GGD91368.1"/>
    </source>
</evidence>
<accession>A0A916ZE49</accession>
<feature type="compositionally biased region" description="Acidic residues" evidence="1">
    <location>
        <begin position="22"/>
        <end position="34"/>
    </location>
</feature>
<dbReference type="Proteomes" id="UP000644699">
    <property type="component" value="Unassembled WGS sequence"/>
</dbReference>